<name>A0ABV8RWZ6_9BURK</name>
<gene>
    <name evidence="1" type="ORF">ACFO0J_07660</name>
</gene>
<dbReference type="InterPro" id="IPR007833">
    <property type="entry name" value="Capsule_polysaccharide_synth"/>
</dbReference>
<dbReference type="CDD" id="cd16441">
    <property type="entry name" value="beta_Kdo_transferase_KpsS"/>
    <property type="match status" value="1"/>
</dbReference>
<protein>
    <submittedName>
        <fullName evidence="1">Capsule biosynthesis protein</fullName>
    </submittedName>
</protein>
<accession>A0ABV8RWZ6</accession>
<sequence>MKRSYLFLQGVCSPFFSRLGARLHADGAEVSRVNFTAGDAAYWRNGEAHAFRGGLQALPAFYEAVFAQRGATDIVLFGDCRPVHRPAIELARRKGLRIHVFEEGYFRPHWITLERGGVNAYSALPRDPAWYREAARRMGAAPDAQRFPAPFWNRAGHDVAYHLCGALNAACFPRYRGHAPYGAVREYTAYLRRAARLRWRARRDALAVARVSSGSRPYYLLPLQLEGDAQIRDHSPFHGMRQVLALAIASFARHAPVHSLLVVKNHPLDPGLAHHEAGVRELARVQGVADRVLYLECGHLPSLLARAAGVVTVNSTVGAAALERGCPTLALSRAIYHLEGLTFQGGLDAFWQAAEPPDRPLFHAFKAAVVHATQINGGFYSEPGIALAVERAAERMRRPRSLLEEML</sequence>
<comment type="caution">
    <text evidence="1">The sequence shown here is derived from an EMBL/GenBank/DDBJ whole genome shotgun (WGS) entry which is preliminary data.</text>
</comment>
<evidence type="ECO:0000313" key="1">
    <source>
        <dbReference type="EMBL" id="MFC4297915.1"/>
    </source>
</evidence>
<organism evidence="1 2">
    <name type="scientific">Castellaniella hirudinis</name>
    <dbReference type="NCBI Taxonomy" id="1144617"/>
    <lineage>
        <taxon>Bacteria</taxon>
        <taxon>Pseudomonadati</taxon>
        <taxon>Pseudomonadota</taxon>
        <taxon>Betaproteobacteria</taxon>
        <taxon>Burkholderiales</taxon>
        <taxon>Alcaligenaceae</taxon>
        <taxon>Castellaniella</taxon>
    </lineage>
</organism>
<proteinExistence type="predicted"/>
<dbReference type="RefSeq" id="WP_376812478.1">
    <property type="nucleotide sequence ID" value="NZ_JBHSDY010000004.1"/>
</dbReference>
<dbReference type="Pfam" id="PF05159">
    <property type="entry name" value="Capsule_synth"/>
    <property type="match status" value="1"/>
</dbReference>
<reference evidence="2" key="1">
    <citation type="journal article" date="2019" name="Int. J. Syst. Evol. Microbiol.">
        <title>The Global Catalogue of Microorganisms (GCM) 10K type strain sequencing project: providing services to taxonomists for standard genome sequencing and annotation.</title>
        <authorList>
            <consortium name="The Broad Institute Genomics Platform"/>
            <consortium name="The Broad Institute Genome Sequencing Center for Infectious Disease"/>
            <person name="Wu L."/>
            <person name="Ma J."/>
        </authorList>
    </citation>
    <scope>NUCLEOTIDE SEQUENCE [LARGE SCALE GENOMIC DNA]</scope>
    <source>
        <strain evidence="2">CGMCC 1.19029</strain>
    </source>
</reference>
<evidence type="ECO:0000313" key="2">
    <source>
        <dbReference type="Proteomes" id="UP001595756"/>
    </source>
</evidence>
<keyword evidence="2" id="KW-1185">Reference proteome</keyword>
<dbReference type="Proteomes" id="UP001595756">
    <property type="component" value="Unassembled WGS sequence"/>
</dbReference>
<dbReference type="EMBL" id="JBHSDY010000004">
    <property type="protein sequence ID" value="MFC4297915.1"/>
    <property type="molecule type" value="Genomic_DNA"/>
</dbReference>